<accession>I0ZAV9</accession>
<keyword evidence="2" id="KW-0812">Transmembrane</keyword>
<evidence type="ECO:0000256" key="3">
    <source>
        <dbReference type="SAM" id="SignalP"/>
    </source>
</evidence>
<feature type="transmembrane region" description="Helical" evidence="2">
    <location>
        <begin position="74"/>
        <end position="92"/>
    </location>
</feature>
<sequence>MPTAHAFLLAFCIGIITFSYAAGDTDPCSKGNWSDWYGNKQDCSNKGLLDQAYACPGLEFITDMQIKLNSDRTVLVASAIFAVSAIFIKYHLDKRFERFRGQLQGAGRMKDSSAASADVERGEAAGCSSADADQGVVQDAK</sequence>
<feature type="region of interest" description="Disordered" evidence="1">
    <location>
        <begin position="104"/>
        <end position="141"/>
    </location>
</feature>
<evidence type="ECO:0000313" key="5">
    <source>
        <dbReference type="Proteomes" id="UP000007264"/>
    </source>
</evidence>
<dbReference type="Proteomes" id="UP000007264">
    <property type="component" value="Unassembled WGS sequence"/>
</dbReference>
<dbReference type="RefSeq" id="XP_005652322.1">
    <property type="nucleotide sequence ID" value="XM_005652265.1"/>
</dbReference>
<feature type="chain" id="PRO_5003636936" evidence="3">
    <location>
        <begin position="24"/>
        <end position="141"/>
    </location>
</feature>
<reference evidence="4 5" key="1">
    <citation type="journal article" date="2012" name="Genome Biol.">
        <title>The genome of the polar eukaryotic microalga coccomyxa subellipsoidea reveals traits of cold adaptation.</title>
        <authorList>
            <person name="Blanc G."/>
            <person name="Agarkova I."/>
            <person name="Grimwood J."/>
            <person name="Kuo A."/>
            <person name="Brueggeman A."/>
            <person name="Dunigan D."/>
            <person name="Gurnon J."/>
            <person name="Ladunga I."/>
            <person name="Lindquist E."/>
            <person name="Lucas S."/>
            <person name="Pangilinan J."/>
            <person name="Proschold T."/>
            <person name="Salamov A."/>
            <person name="Schmutz J."/>
            <person name="Weeks D."/>
            <person name="Yamada T."/>
            <person name="Claverie J.M."/>
            <person name="Grigoriev I."/>
            <person name="Van Etten J."/>
            <person name="Lomsadze A."/>
            <person name="Borodovsky M."/>
        </authorList>
    </citation>
    <scope>NUCLEOTIDE SEQUENCE [LARGE SCALE GENOMIC DNA]</scope>
    <source>
        <strain evidence="4 5">C-169</strain>
    </source>
</reference>
<name>I0ZAV9_COCSC</name>
<keyword evidence="2" id="KW-1133">Transmembrane helix</keyword>
<comment type="caution">
    <text evidence="4">The sequence shown here is derived from an EMBL/GenBank/DDBJ whole genome shotgun (WGS) entry which is preliminary data.</text>
</comment>
<dbReference type="EMBL" id="AGSI01000001">
    <property type="protein sequence ID" value="EIE27778.1"/>
    <property type="molecule type" value="Genomic_DNA"/>
</dbReference>
<keyword evidence="3" id="KW-0732">Signal</keyword>
<keyword evidence="2" id="KW-0472">Membrane</keyword>
<feature type="signal peptide" evidence="3">
    <location>
        <begin position="1"/>
        <end position="23"/>
    </location>
</feature>
<dbReference type="KEGG" id="csl:COCSUDRAFT_55760"/>
<dbReference type="GeneID" id="17045793"/>
<evidence type="ECO:0000313" key="4">
    <source>
        <dbReference type="EMBL" id="EIE27778.1"/>
    </source>
</evidence>
<evidence type="ECO:0000256" key="2">
    <source>
        <dbReference type="SAM" id="Phobius"/>
    </source>
</evidence>
<evidence type="ECO:0000256" key="1">
    <source>
        <dbReference type="SAM" id="MobiDB-lite"/>
    </source>
</evidence>
<gene>
    <name evidence="4" type="ORF">COCSUDRAFT_55760</name>
</gene>
<proteinExistence type="predicted"/>
<organism evidence="4 5">
    <name type="scientific">Coccomyxa subellipsoidea (strain C-169)</name>
    <name type="common">Green microalga</name>
    <dbReference type="NCBI Taxonomy" id="574566"/>
    <lineage>
        <taxon>Eukaryota</taxon>
        <taxon>Viridiplantae</taxon>
        <taxon>Chlorophyta</taxon>
        <taxon>core chlorophytes</taxon>
        <taxon>Trebouxiophyceae</taxon>
        <taxon>Trebouxiophyceae incertae sedis</taxon>
        <taxon>Coccomyxaceae</taxon>
        <taxon>Coccomyxa</taxon>
        <taxon>Coccomyxa subellipsoidea</taxon>
    </lineage>
</organism>
<keyword evidence="5" id="KW-1185">Reference proteome</keyword>
<dbReference type="AlphaFoldDB" id="I0ZAV9"/>
<protein>
    <submittedName>
        <fullName evidence="4">Uncharacterized protein</fullName>
    </submittedName>
</protein>